<dbReference type="Proteomes" id="UP000501812">
    <property type="component" value="Chromosome"/>
</dbReference>
<dbReference type="AlphaFoldDB" id="A0A858RMT1"/>
<evidence type="ECO:0000313" key="3">
    <source>
        <dbReference type="Proteomes" id="UP000501812"/>
    </source>
</evidence>
<gene>
    <name evidence="2" type="ORF">HHL09_23955</name>
</gene>
<name>A0A858RMT1_9BACT</name>
<feature type="chain" id="PRO_5032767836" description="PEP-CTERM sorting domain-containing protein" evidence="1">
    <location>
        <begin position="17"/>
        <end position="297"/>
    </location>
</feature>
<keyword evidence="3" id="KW-1185">Reference proteome</keyword>
<sequence length="297" mass="31257">MKILPILLCTASSSLAQSVFTTDFNGTLPAEITPGSALAEGVQEFAGLGTGSNLFSGNFLRSSTANLVKLELTNLPAHSTASIGFLLAAIDSLDGTGSYPSGDYFHIKLDGVTIFRESLANAVQSQVQSYIPAPGAQLARWQDLGFSGPGSFYRDSAYNFALEPGLRAIPHSSSTLTIEWIIEGAGVQSLGDESWAMDNLSVSLDSPAIPQNLRWANRHVSYPVGTTPYFTGLIHGAAPLANATLQASTDLGITDAWQNLVTLPANANGSVSYTDVPDPSAAGSPRNFYRVVTEEGP</sequence>
<protein>
    <recommendedName>
        <fullName evidence="4">PEP-CTERM sorting domain-containing protein</fullName>
    </recommendedName>
</protein>
<keyword evidence="1" id="KW-0732">Signal</keyword>
<organism evidence="2 3">
    <name type="scientific">Luteolibacter luteus</name>
    <dbReference type="NCBI Taxonomy" id="2728835"/>
    <lineage>
        <taxon>Bacteria</taxon>
        <taxon>Pseudomonadati</taxon>
        <taxon>Verrucomicrobiota</taxon>
        <taxon>Verrucomicrobiia</taxon>
        <taxon>Verrucomicrobiales</taxon>
        <taxon>Verrucomicrobiaceae</taxon>
        <taxon>Luteolibacter</taxon>
    </lineage>
</organism>
<reference evidence="2 3" key="1">
    <citation type="submission" date="2020-04" db="EMBL/GenBank/DDBJ databases">
        <title>Luteolibacter sp. G-1-1-1 isolated from soil.</title>
        <authorList>
            <person name="Dahal R.H."/>
        </authorList>
    </citation>
    <scope>NUCLEOTIDE SEQUENCE [LARGE SCALE GENOMIC DNA]</scope>
    <source>
        <strain evidence="2 3">G-1-1-1</strain>
    </source>
</reference>
<dbReference type="EMBL" id="CP051774">
    <property type="protein sequence ID" value="QJE98706.1"/>
    <property type="molecule type" value="Genomic_DNA"/>
</dbReference>
<proteinExistence type="predicted"/>
<dbReference type="KEGG" id="luo:HHL09_23955"/>
<evidence type="ECO:0000256" key="1">
    <source>
        <dbReference type="SAM" id="SignalP"/>
    </source>
</evidence>
<accession>A0A858RMT1</accession>
<dbReference type="RefSeq" id="WP_169457193.1">
    <property type="nucleotide sequence ID" value="NZ_CP051774.1"/>
</dbReference>
<evidence type="ECO:0000313" key="2">
    <source>
        <dbReference type="EMBL" id="QJE98706.1"/>
    </source>
</evidence>
<evidence type="ECO:0008006" key="4">
    <source>
        <dbReference type="Google" id="ProtNLM"/>
    </source>
</evidence>
<feature type="signal peptide" evidence="1">
    <location>
        <begin position="1"/>
        <end position="16"/>
    </location>
</feature>